<evidence type="ECO:0000313" key="2">
    <source>
        <dbReference type="EMBL" id="GMF27004.1"/>
    </source>
</evidence>
<feature type="region of interest" description="Disordered" evidence="1">
    <location>
        <begin position="51"/>
        <end position="153"/>
    </location>
</feature>
<organism evidence="2 3">
    <name type="scientific">Phytophthora fragariaefolia</name>
    <dbReference type="NCBI Taxonomy" id="1490495"/>
    <lineage>
        <taxon>Eukaryota</taxon>
        <taxon>Sar</taxon>
        <taxon>Stramenopiles</taxon>
        <taxon>Oomycota</taxon>
        <taxon>Peronosporomycetes</taxon>
        <taxon>Peronosporales</taxon>
        <taxon>Peronosporaceae</taxon>
        <taxon>Phytophthora</taxon>
    </lineage>
</organism>
<comment type="caution">
    <text evidence="2">The sequence shown here is derived from an EMBL/GenBank/DDBJ whole genome shotgun (WGS) entry which is preliminary data.</text>
</comment>
<feature type="compositionally biased region" description="Basic and acidic residues" evidence="1">
    <location>
        <begin position="269"/>
        <end position="278"/>
    </location>
</feature>
<feature type="compositionally biased region" description="Low complexity" evidence="1">
    <location>
        <begin position="133"/>
        <end position="143"/>
    </location>
</feature>
<feature type="compositionally biased region" description="Polar residues" evidence="1">
    <location>
        <begin position="76"/>
        <end position="85"/>
    </location>
</feature>
<dbReference type="EMBL" id="BSXT01000423">
    <property type="protein sequence ID" value="GMF27004.1"/>
    <property type="molecule type" value="Genomic_DNA"/>
</dbReference>
<proteinExistence type="predicted"/>
<feature type="region of interest" description="Disordered" evidence="1">
    <location>
        <begin position="345"/>
        <end position="408"/>
    </location>
</feature>
<sequence>MICIYKVVSFHFKIPPNVSALAASEATTTRPPLHAVIISRSGEVLTILGSPGNSPIATSIQPSWSSRMDEEEPMETMTSVDTATSPLHKKARHSNGGRNVGSTATSRQEPRPSSAETRTILSKKPARSKTKTATRTTKLTSTSKSKKVKGGRGRIAPDTKIMRWTVPLTRLALEPCFKNPRILKKFVKKTSDTKKIRTTWEDTVNVFLERAVIEGAWGDGEEGRDVSVSQIKNKLNAIRKACRAKRTRMLGTGNRALDTSSGDEGDTDEGSRRGRSHPELPSNHLLDNDEAVNDAGRIRPTCDPLNVRPEYRKELGNELEALWPLLCDIISSKAGLTGEEIIESSLNASDSDEHVDVASSDSEINSNDERSDTPSEAREKAIAAAKAKKQKQSQAQQQQASVESKRPAELLNDTLRDGFTTFGRIFETRRSSQIDPTMALLVENLASVITASNTQQQEPSQAICQGIASLQQTTVCLYTEIMKQLKGPNDA</sequence>
<feature type="compositionally biased region" description="Polar residues" evidence="1">
    <location>
        <begin position="51"/>
        <end position="66"/>
    </location>
</feature>
<reference evidence="2" key="1">
    <citation type="submission" date="2023-04" db="EMBL/GenBank/DDBJ databases">
        <title>Phytophthora fragariaefolia NBRC 109709.</title>
        <authorList>
            <person name="Ichikawa N."/>
            <person name="Sato H."/>
            <person name="Tonouchi N."/>
        </authorList>
    </citation>
    <scope>NUCLEOTIDE SEQUENCE</scope>
    <source>
        <strain evidence="2">NBRC 109709</strain>
    </source>
</reference>
<keyword evidence="3" id="KW-1185">Reference proteome</keyword>
<dbReference type="AlphaFoldDB" id="A0A9W6U6K8"/>
<evidence type="ECO:0000313" key="3">
    <source>
        <dbReference type="Proteomes" id="UP001165121"/>
    </source>
</evidence>
<feature type="compositionally biased region" description="Polar residues" evidence="1">
    <location>
        <begin position="96"/>
        <end position="107"/>
    </location>
</feature>
<feature type="compositionally biased region" description="Basic and acidic residues" evidence="1">
    <location>
        <begin position="367"/>
        <end position="381"/>
    </location>
</feature>
<protein>
    <submittedName>
        <fullName evidence="2">Unnamed protein product</fullName>
    </submittedName>
</protein>
<dbReference type="Proteomes" id="UP001165121">
    <property type="component" value="Unassembled WGS sequence"/>
</dbReference>
<dbReference type="OrthoDB" id="112908at2759"/>
<accession>A0A9W6U6K8</accession>
<name>A0A9W6U6K8_9STRA</name>
<evidence type="ECO:0000256" key="1">
    <source>
        <dbReference type="SAM" id="MobiDB-lite"/>
    </source>
</evidence>
<gene>
    <name evidence="2" type="ORF">Pfra01_000525500</name>
</gene>
<feature type="region of interest" description="Disordered" evidence="1">
    <location>
        <begin position="249"/>
        <end position="305"/>
    </location>
</feature>